<name>A0A1H4BZQ2_9GAMM</name>
<protein>
    <recommendedName>
        <fullName evidence="3">Gamma-glutamyl cyclotransferase, AIG2-like</fullName>
    </recommendedName>
</protein>
<dbReference type="OrthoDB" id="6086922at2"/>
<dbReference type="Gene3D" id="3.10.490.10">
    <property type="entry name" value="Gamma-glutamyl cyclotransferase-like"/>
    <property type="match status" value="1"/>
</dbReference>
<organism evidence="1 2">
    <name type="scientific">Marinobacterium iners DSM 11526</name>
    <dbReference type="NCBI Taxonomy" id="1122198"/>
    <lineage>
        <taxon>Bacteria</taxon>
        <taxon>Pseudomonadati</taxon>
        <taxon>Pseudomonadota</taxon>
        <taxon>Gammaproteobacteria</taxon>
        <taxon>Oceanospirillales</taxon>
        <taxon>Oceanospirillaceae</taxon>
        <taxon>Marinobacterium</taxon>
    </lineage>
</organism>
<dbReference type="STRING" id="1122198.SAMN02745729_104130"/>
<gene>
    <name evidence="1" type="ORF">SAMN02745729_104130</name>
</gene>
<evidence type="ECO:0008006" key="3">
    <source>
        <dbReference type="Google" id="ProtNLM"/>
    </source>
</evidence>
<evidence type="ECO:0000313" key="1">
    <source>
        <dbReference type="EMBL" id="SEA53675.1"/>
    </source>
</evidence>
<reference evidence="2" key="1">
    <citation type="submission" date="2016-10" db="EMBL/GenBank/DDBJ databases">
        <authorList>
            <person name="Varghese N."/>
            <person name="Submissions S."/>
        </authorList>
    </citation>
    <scope>NUCLEOTIDE SEQUENCE [LARGE SCALE GENOMIC DNA]</scope>
    <source>
        <strain evidence="2">DSM 11526</strain>
    </source>
</reference>
<dbReference type="AlphaFoldDB" id="A0A1H4BZQ2"/>
<accession>A0A1H4BZQ2</accession>
<sequence length="208" mass="23680">MISVVGYGSLLSEQSARETVPNLSNYRLVRVPGYRRVFDKVGIVFISRHGMPPDSLELASCSTEAADGIDIIAAQFECSESDFLELYEREHRYRWIEVKTCHLDTGEPSRGRMCTGYSDTDYRLNKCVTEAEYQRRVGQYYAGPLWRRDILPNPRYLAFCLQSAATQGESVLQNFLDTSFTADGRSVRQYLADNPGLIPAEVVEYSYR</sequence>
<evidence type="ECO:0000313" key="2">
    <source>
        <dbReference type="Proteomes" id="UP000242469"/>
    </source>
</evidence>
<dbReference type="Proteomes" id="UP000242469">
    <property type="component" value="Unassembled WGS sequence"/>
</dbReference>
<dbReference type="RefSeq" id="WP_091824885.1">
    <property type="nucleotide sequence ID" value="NZ_FNRJ01000004.1"/>
</dbReference>
<dbReference type="PANTHER" id="PTHR35748">
    <property type="entry name" value="OS05G0358400 PROTEIN"/>
    <property type="match status" value="1"/>
</dbReference>
<keyword evidence="2" id="KW-1185">Reference proteome</keyword>
<dbReference type="EMBL" id="FNRJ01000004">
    <property type="protein sequence ID" value="SEA53675.1"/>
    <property type="molecule type" value="Genomic_DNA"/>
</dbReference>
<proteinExistence type="predicted"/>
<dbReference type="PANTHER" id="PTHR35748:SF1">
    <property type="entry name" value="OS05G0358400 PROTEIN"/>
    <property type="match status" value="1"/>
</dbReference>